<reference evidence="2 3" key="1">
    <citation type="journal article" date="2013" name="PLoS Genet.">
        <title>Comparative genome structure, secondary metabolite, and effector coding capacity across Cochliobolus pathogens.</title>
        <authorList>
            <person name="Condon B.J."/>
            <person name="Leng Y."/>
            <person name="Wu D."/>
            <person name="Bushley K.E."/>
            <person name="Ohm R.A."/>
            <person name="Otillar R."/>
            <person name="Martin J."/>
            <person name="Schackwitz W."/>
            <person name="Grimwood J."/>
            <person name="MohdZainudin N."/>
            <person name="Xue C."/>
            <person name="Wang R."/>
            <person name="Manning V.A."/>
            <person name="Dhillon B."/>
            <person name="Tu Z.J."/>
            <person name="Steffenson B.J."/>
            <person name="Salamov A."/>
            <person name="Sun H."/>
            <person name="Lowry S."/>
            <person name="LaButti K."/>
            <person name="Han J."/>
            <person name="Copeland A."/>
            <person name="Lindquist E."/>
            <person name="Barry K."/>
            <person name="Schmutz J."/>
            <person name="Baker S.E."/>
            <person name="Ciuffetti L.M."/>
            <person name="Grigoriev I.V."/>
            <person name="Zhong S."/>
            <person name="Turgeon B.G."/>
        </authorList>
    </citation>
    <scope>NUCLEOTIDE SEQUENCE [LARGE SCALE GENOMIC DNA]</scope>
    <source>
        <strain evidence="2 3">26-R-13</strain>
    </source>
</reference>
<accession>W6Y8W9</accession>
<protein>
    <submittedName>
        <fullName evidence="2">Uncharacterized protein</fullName>
    </submittedName>
</protein>
<evidence type="ECO:0000313" key="2">
    <source>
        <dbReference type="EMBL" id="EUC27526.1"/>
    </source>
</evidence>
<dbReference type="RefSeq" id="XP_007718176.1">
    <property type="nucleotide sequence ID" value="XM_007719986.1"/>
</dbReference>
<gene>
    <name evidence="2" type="ORF">COCCADRAFT_111470</name>
</gene>
<evidence type="ECO:0000256" key="1">
    <source>
        <dbReference type="SAM" id="MobiDB-lite"/>
    </source>
</evidence>
<dbReference type="HOGENOM" id="CLU_1703915_0_0_1"/>
<evidence type="ECO:0000313" key="3">
    <source>
        <dbReference type="Proteomes" id="UP000053841"/>
    </source>
</evidence>
<sequence>MRVDHNECDDEIQHIPIPIAFTRGRPSIWRWWFSRSISPSRTYRVDKPRTPPPSSDSRERPVVSSGLGSPPCRVATLWAMAVFHGEMCLLVVKRSRSGQRRMHSERPWWARGLSVGWEQGWWLSCGLRAGAVRCAPCSRWRRWRPASGAATRRG</sequence>
<dbReference type="KEGG" id="bze:COCCADRAFT_111470"/>
<proteinExistence type="predicted"/>
<feature type="region of interest" description="Disordered" evidence="1">
    <location>
        <begin position="42"/>
        <end position="67"/>
    </location>
</feature>
<dbReference type="AlphaFoldDB" id="W6Y8W9"/>
<name>W6Y8W9_COCC2</name>
<dbReference type="GeneID" id="19144299"/>
<organism evidence="2 3">
    <name type="scientific">Cochliobolus carbonum (strain 26-R-13)</name>
    <name type="common">Maize leaf spot fungus</name>
    <name type="synonym">Bipolaris zeicola</name>
    <dbReference type="NCBI Taxonomy" id="930089"/>
    <lineage>
        <taxon>Eukaryota</taxon>
        <taxon>Fungi</taxon>
        <taxon>Dikarya</taxon>
        <taxon>Ascomycota</taxon>
        <taxon>Pezizomycotina</taxon>
        <taxon>Dothideomycetes</taxon>
        <taxon>Pleosporomycetidae</taxon>
        <taxon>Pleosporales</taxon>
        <taxon>Pleosporineae</taxon>
        <taxon>Pleosporaceae</taxon>
        <taxon>Bipolaris</taxon>
    </lineage>
</organism>
<dbReference type="Proteomes" id="UP000053841">
    <property type="component" value="Unassembled WGS sequence"/>
</dbReference>
<dbReference type="EMBL" id="KI964914">
    <property type="protein sequence ID" value="EUC27526.1"/>
    <property type="molecule type" value="Genomic_DNA"/>
</dbReference>
<keyword evidence="3" id="KW-1185">Reference proteome</keyword>